<dbReference type="PANTHER" id="PTHR30349:SF64">
    <property type="entry name" value="PROPHAGE INTEGRASE INTD-RELATED"/>
    <property type="match status" value="1"/>
</dbReference>
<evidence type="ECO:0000313" key="10">
    <source>
        <dbReference type="Proteomes" id="UP001431199"/>
    </source>
</evidence>
<proteinExistence type="inferred from homology"/>
<dbReference type="Pfam" id="PF14659">
    <property type="entry name" value="Phage_int_SAM_3"/>
    <property type="match status" value="1"/>
</dbReference>
<evidence type="ECO:0000256" key="6">
    <source>
        <dbReference type="PROSITE-ProRule" id="PRU01248"/>
    </source>
</evidence>
<dbReference type="InterPro" id="IPR028259">
    <property type="entry name" value="AP2-like_int_N"/>
</dbReference>
<feature type="domain" description="Tyr recombinase" evidence="7">
    <location>
        <begin position="158"/>
        <end position="342"/>
    </location>
</feature>
<comment type="function">
    <text evidence="1">Site-specific tyrosine recombinase, which acts by catalyzing the cutting and rejoining of the recombining DNA molecules.</text>
</comment>
<dbReference type="Proteomes" id="UP001431199">
    <property type="component" value="Unassembled WGS sequence"/>
</dbReference>
<evidence type="ECO:0000256" key="2">
    <source>
        <dbReference type="ARBA" id="ARBA00008857"/>
    </source>
</evidence>
<dbReference type="InterPro" id="IPR011010">
    <property type="entry name" value="DNA_brk_join_enz"/>
</dbReference>
<dbReference type="PROSITE" id="PS51900">
    <property type="entry name" value="CB"/>
    <property type="match status" value="1"/>
</dbReference>
<dbReference type="InterPro" id="IPR013762">
    <property type="entry name" value="Integrase-like_cat_sf"/>
</dbReference>
<dbReference type="Pfam" id="PF14657">
    <property type="entry name" value="Arm-DNA-bind_4"/>
    <property type="match status" value="1"/>
</dbReference>
<feature type="domain" description="Core-binding (CB)" evidence="8">
    <location>
        <begin position="54"/>
        <end position="136"/>
    </location>
</feature>
<dbReference type="InterPro" id="IPR050090">
    <property type="entry name" value="Tyrosine_recombinase_XerCD"/>
</dbReference>
<evidence type="ECO:0000313" key="9">
    <source>
        <dbReference type="EMBL" id="MCT7398933.1"/>
    </source>
</evidence>
<comment type="similarity">
    <text evidence="2">Belongs to the 'phage' integrase family.</text>
</comment>
<dbReference type="InterPro" id="IPR010998">
    <property type="entry name" value="Integrase_recombinase_N"/>
</dbReference>
<dbReference type="EMBL" id="JAODBU010000006">
    <property type="protein sequence ID" value="MCT7398933.1"/>
    <property type="molecule type" value="Genomic_DNA"/>
</dbReference>
<evidence type="ECO:0000256" key="5">
    <source>
        <dbReference type="ARBA" id="ARBA00023172"/>
    </source>
</evidence>
<dbReference type="InterPro" id="IPR044068">
    <property type="entry name" value="CB"/>
</dbReference>
<evidence type="ECO:0000259" key="7">
    <source>
        <dbReference type="PROSITE" id="PS51898"/>
    </source>
</evidence>
<gene>
    <name evidence="9" type="ORF">N5B56_07480</name>
</gene>
<evidence type="ECO:0000256" key="3">
    <source>
        <dbReference type="ARBA" id="ARBA00022908"/>
    </source>
</evidence>
<dbReference type="InterPro" id="IPR002104">
    <property type="entry name" value="Integrase_catalytic"/>
</dbReference>
<protein>
    <submittedName>
        <fullName evidence="9">Site-specific integrase</fullName>
    </submittedName>
</protein>
<keyword evidence="3" id="KW-0229">DNA integration</keyword>
<keyword evidence="4 6" id="KW-0238">DNA-binding</keyword>
<evidence type="ECO:0000256" key="1">
    <source>
        <dbReference type="ARBA" id="ARBA00003283"/>
    </source>
</evidence>
<evidence type="ECO:0000256" key="4">
    <source>
        <dbReference type="ARBA" id="ARBA00023125"/>
    </source>
</evidence>
<dbReference type="Pfam" id="PF00589">
    <property type="entry name" value="Phage_integrase"/>
    <property type="match status" value="1"/>
</dbReference>
<dbReference type="PROSITE" id="PS51898">
    <property type="entry name" value="TYR_RECOMBINASE"/>
    <property type="match status" value="1"/>
</dbReference>
<dbReference type="SUPFAM" id="SSF56349">
    <property type="entry name" value="DNA breaking-rejoining enzymes"/>
    <property type="match status" value="1"/>
</dbReference>
<dbReference type="PANTHER" id="PTHR30349">
    <property type="entry name" value="PHAGE INTEGRASE-RELATED"/>
    <property type="match status" value="1"/>
</dbReference>
<evidence type="ECO:0000259" key="8">
    <source>
        <dbReference type="PROSITE" id="PS51900"/>
    </source>
</evidence>
<accession>A0ABT2M3U0</accession>
<dbReference type="Gene3D" id="1.10.443.10">
    <property type="entry name" value="Intergrase catalytic core"/>
    <property type="match status" value="1"/>
</dbReference>
<dbReference type="RefSeq" id="WP_260978660.1">
    <property type="nucleotide sequence ID" value="NZ_JAODBU010000006.1"/>
</dbReference>
<keyword evidence="10" id="KW-1185">Reference proteome</keyword>
<reference evidence="9" key="1">
    <citation type="submission" date="2022-09" db="EMBL/GenBank/DDBJ databases">
        <title>Eubacterium sp. LFL-14 isolated from human feces.</title>
        <authorList>
            <person name="Liu F."/>
        </authorList>
    </citation>
    <scope>NUCLEOTIDE SEQUENCE</scope>
    <source>
        <strain evidence="9">LFL-14</strain>
    </source>
</reference>
<dbReference type="Gene3D" id="1.10.150.130">
    <property type="match status" value="1"/>
</dbReference>
<dbReference type="CDD" id="cd01189">
    <property type="entry name" value="INT_ICEBs1_C_like"/>
    <property type="match status" value="1"/>
</dbReference>
<sequence length="353" mass="41984">MPATRDGKTWRSQFYYEDWQGVRHKKNKRGFKTKAEAEEWERNFRQQQRKDLDINFENFVEIYFSDVENRLRESTIKNKRYVFDLKVTPYFKKKKMCEIKTSDIRAWQNELIKQGYAPTYLKGINNQLAVLFNYAVRYNDLKDNPCRKAGSIGKSKADDMEFWTKQEFKQFLPSMDKKPEARMAFMLLYWTGMRIGELLALTYEDIDLEKRIISISKSYQRLDGRDVITPPKTPKSNRKITIPPFLAEELKEYCSRLYGIMPNERMFRFTKSYMEHEIVRGIKETGVKRIRIHDLRHSHASLLVELGFQPLAIAERLGHEKIETTLNTYSHLYPNKQAELADRLELENGEDNL</sequence>
<organism evidence="9 10">
    <name type="scientific">Eubacterium album</name>
    <dbReference type="NCBI Taxonomy" id="2978477"/>
    <lineage>
        <taxon>Bacteria</taxon>
        <taxon>Bacillati</taxon>
        <taxon>Bacillota</taxon>
        <taxon>Clostridia</taxon>
        <taxon>Eubacteriales</taxon>
        <taxon>Eubacteriaceae</taxon>
        <taxon>Eubacterium</taxon>
    </lineage>
</organism>
<name>A0ABT2M3U0_9FIRM</name>
<comment type="caution">
    <text evidence="9">The sequence shown here is derived from an EMBL/GenBank/DDBJ whole genome shotgun (WGS) entry which is preliminary data.</text>
</comment>
<dbReference type="InterPro" id="IPR004107">
    <property type="entry name" value="Integrase_SAM-like_N"/>
</dbReference>
<keyword evidence="5" id="KW-0233">DNA recombination</keyword>